<dbReference type="SUPFAM" id="SSF46689">
    <property type="entry name" value="Homeodomain-like"/>
    <property type="match status" value="1"/>
</dbReference>
<dbReference type="OrthoDB" id="4726108at2"/>
<evidence type="ECO:0000256" key="2">
    <source>
        <dbReference type="PROSITE-ProRule" id="PRU00335"/>
    </source>
</evidence>
<dbReference type="InterPro" id="IPR036271">
    <property type="entry name" value="Tet_transcr_reg_TetR-rel_C_sf"/>
</dbReference>
<evidence type="ECO:0000313" key="5">
    <source>
        <dbReference type="Proteomes" id="UP000183407"/>
    </source>
</evidence>
<dbReference type="PRINTS" id="PR00455">
    <property type="entry name" value="HTHTETR"/>
</dbReference>
<dbReference type="Pfam" id="PF00440">
    <property type="entry name" value="TetR_N"/>
    <property type="match status" value="1"/>
</dbReference>
<evidence type="ECO:0000256" key="1">
    <source>
        <dbReference type="ARBA" id="ARBA00023125"/>
    </source>
</evidence>
<dbReference type="Proteomes" id="UP000183407">
    <property type="component" value="Unassembled WGS sequence"/>
</dbReference>
<feature type="domain" description="HTH tetR-type" evidence="3">
    <location>
        <begin position="6"/>
        <end position="66"/>
    </location>
</feature>
<dbReference type="AlphaFoldDB" id="A0A1H5DTR8"/>
<protein>
    <submittedName>
        <fullName evidence="4">DNA-binding transcriptional regulator, AcrR family</fullName>
    </submittedName>
</protein>
<feature type="DNA-binding region" description="H-T-H motif" evidence="2">
    <location>
        <begin position="29"/>
        <end position="48"/>
    </location>
</feature>
<proteinExistence type="predicted"/>
<dbReference type="PANTHER" id="PTHR30328">
    <property type="entry name" value="TRANSCRIPTIONAL REPRESSOR"/>
    <property type="match status" value="1"/>
</dbReference>
<accession>A0A1H5DTR8</accession>
<dbReference type="PROSITE" id="PS50977">
    <property type="entry name" value="HTH_TETR_2"/>
    <property type="match status" value="1"/>
</dbReference>
<name>A0A1H5DTR8_RHOJO</name>
<dbReference type="RefSeq" id="WP_073361567.1">
    <property type="nucleotide sequence ID" value="NZ_FNTL01000004.1"/>
</dbReference>
<sequence>MAWDTERTKRLLLEAGVTEFSAFGLSGARVDRIAEKAGVNKERIYQYFGKKEAFFSAVLERELATSLAAVELSGHGVSAIADYAGRRFDHQRAHPAFSRLLFWEGLELDAPVAEESRRTHARSLIASARDAVPELSETAAQELLIGVITLVDGWVALQTADKLFATPSPDGRDRDARRREFIVMTVEAATRAALERLSATG</sequence>
<dbReference type="InterPro" id="IPR001647">
    <property type="entry name" value="HTH_TetR"/>
</dbReference>
<dbReference type="Gene3D" id="1.10.357.10">
    <property type="entry name" value="Tetracycline Repressor, domain 2"/>
    <property type="match status" value="1"/>
</dbReference>
<dbReference type="GO" id="GO:0006355">
    <property type="term" value="P:regulation of DNA-templated transcription"/>
    <property type="evidence" value="ECO:0007669"/>
    <property type="project" value="UniProtKB-ARBA"/>
</dbReference>
<dbReference type="GO" id="GO:0003677">
    <property type="term" value="F:DNA binding"/>
    <property type="evidence" value="ECO:0007669"/>
    <property type="project" value="UniProtKB-UniRule"/>
</dbReference>
<evidence type="ECO:0000313" key="4">
    <source>
        <dbReference type="EMBL" id="SED82184.1"/>
    </source>
</evidence>
<dbReference type="EMBL" id="FNTL01000004">
    <property type="protein sequence ID" value="SED82184.1"/>
    <property type="molecule type" value="Genomic_DNA"/>
</dbReference>
<dbReference type="PANTHER" id="PTHR30328:SF54">
    <property type="entry name" value="HTH-TYPE TRANSCRIPTIONAL REPRESSOR SCO4008"/>
    <property type="match status" value="1"/>
</dbReference>
<dbReference type="InterPro" id="IPR041467">
    <property type="entry name" value="Sco4008_C"/>
</dbReference>
<keyword evidence="1 2" id="KW-0238">DNA-binding</keyword>
<reference evidence="5" key="1">
    <citation type="submission" date="2016-10" db="EMBL/GenBank/DDBJ databases">
        <authorList>
            <person name="Varghese N."/>
        </authorList>
    </citation>
    <scope>NUCLEOTIDE SEQUENCE [LARGE SCALE GENOMIC DNA]</scope>
    <source>
        <strain evidence="5">DSM 44719</strain>
    </source>
</reference>
<dbReference type="Pfam" id="PF17926">
    <property type="entry name" value="TetR_C_21"/>
    <property type="match status" value="1"/>
</dbReference>
<evidence type="ECO:0000259" key="3">
    <source>
        <dbReference type="PROSITE" id="PS50977"/>
    </source>
</evidence>
<dbReference type="InterPro" id="IPR009057">
    <property type="entry name" value="Homeodomain-like_sf"/>
</dbReference>
<gene>
    <name evidence="4" type="ORF">SAMN04490220_5673</name>
</gene>
<dbReference type="InterPro" id="IPR050109">
    <property type="entry name" value="HTH-type_TetR-like_transc_reg"/>
</dbReference>
<dbReference type="SUPFAM" id="SSF48498">
    <property type="entry name" value="Tetracyclin repressor-like, C-terminal domain"/>
    <property type="match status" value="1"/>
</dbReference>
<organism evidence="4 5">
    <name type="scientific">Rhodococcus jostii</name>
    <dbReference type="NCBI Taxonomy" id="132919"/>
    <lineage>
        <taxon>Bacteria</taxon>
        <taxon>Bacillati</taxon>
        <taxon>Actinomycetota</taxon>
        <taxon>Actinomycetes</taxon>
        <taxon>Mycobacteriales</taxon>
        <taxon>Nocardiaceae</taxon>
        <taxon>Rhodococcus</taxon>
    </lineage>
</organism>